<evidence type="ECO:0000256" key="1">
    <source>
        <dbReference type="ARBA" id="ARBA00022614"/>
    </source>
</evidence>
<dbReference type="AlphaFoldDB" id="A0A8H4F619"/>
<evidence type="ECO:0008006" key="6">
    <source>
        <dbReference type="Google" id="ProtNLM"/>
    </source>
</evidence>
<feature type="compositionally biased region" description="Basic and acidic residues" evidence="3">
    <location>
        <begin position="173"/>
        <end position="191"/>
    </location>
</feature>
<comment type="caution">
    <text evidence="4">The sequence shown here is derived from an EMBL/GenBank/DDBJ whole genome shotgun (WGS) entry which is preliminary data.</text>
</comment>
<dbReference type="InterPro" id="IPR032675">
    <property type="entry name" value="LRR_dom_sf"/>
</dbReference>
<feature type="compositionally biased region" description="Polar residues" evidence="3">
    <location>
        <begin position="155"/>
        <end position="166"/>
    </location>
</feature>
<reference evidence="4 5" key="1">
    <citation type="submission" date="2019-09" db="EMBL/GenBank/DDBJ databases">
        <authorList>
            <consortium name="DOE Joint Genome Institute"/>
            <person name="Mondo S.J."/>
            <person name="Navarro-Mendoza M.I."/>
            <person name="Perez-Arques C."/>
            <person name="Panchal S."/>
            <person name="Nicolas F.E."/>
            <person name="Ganguly P."/>
            <person name="Pangilinan J."/>
            <person name="Grigoriev I."/>
            <person name="Heitman J."/>
            <person name="Sanya K."/>
            <person name="Garre V."/>
        </authorList>
    </citation>
    <scope>NUCLEOTIDE SEQUENCE [LARGE SCALE GENOMIC DNA]</scope>
    <source>
        <strain evidence="4 5">MU402</strain>
    </source>
</reference>
<feature type="region of interest" description="Disordered" evidence="3">
    <location>
        <begin position="95"/>
        <end position="120"/>
    </location>
</feature>
<dbReference type="SUPFAM" id="SSF52058">
    <property type="entry name" value="L domain-like"/>
    <property type="match status" value="2"/>
</dbReference>
<feature type="compositionally biased region" description="Polar residues" evidence="3">
    <location>
        <begin position="105"/>
        <end position="115"/>
    </location>
</feature>
<gene>
    <name evidence="4" type="ORF">FB192DRAFT_1453242</name>
</gene>
<dbReference type="PANTHER" id="PTHR47566:SF1">
    <property type="entry name" value="PROTEIN NUD1"/>
    <property type="match status" value="1"/>
</dbReference>
<evidence type="ECO:0000313" key="4">
    <source>
        <dbReference type="EMBL" id="KAF1806120.1"/>
    </source>
</evidence>
<dbReference type="Proteomes" id="UP000469890">
    <property type="component" value="Unassembled WGS sequence"/>
</dbReference>
<evidence type="ECO:0000256" key="2">
    <source>
        <dbReference type="ARBA" id="ARBA00022737"/>
    </source>
</evidence>
<name>A0A8H4F619_MUCCL</name>
<dbReference type="EMBL" id="JAAECE010000001">
    <property type="protein sequence ID" value="KAF1806120.1"/>
    <property type="molecule type" value="Genomic_DNA"/>
</dbReference>
<dbReference type="GO" id="GO:0035591">
    <property type="term" value="F:signaling adaptor activity"/>
    <property type="evidence" value="ECO:0007669"/>
    <property type="project" value="TreeGrafter"/>
</dbReference>
<protein>
    <recommendedName>
        <fullName evidence="6">L domain-like protein</fullName>
    </recommendedName>
</protein>
<dbReference type="InterPro" id="IPR001611">
    <property type="entry name" value="Leu-rich_rpt"/>
</dbReference>
<dbReference type="SMART" id="SM00369">
    <property type="entry name" value="LRR_TYP"/>
    <property type="match status" value="8"/>
</dbReference>
<dbReference type="PROSITE" id="PS51450">
    <property type="entry name" value="LRR"/>
    <property type="match status" value="6"/>
</dbReference>
<sequence length="790" mass="90799">MEDEWDMIDSLNSSEMSRPRDHRPSLDFNRFHTMPDFNIEDDDNEDDDDDSNNPALLAEEKSVLCESPTTSEQVLDLDIRDQDFEFTLGDSKLMMNDTTAEGDDSNQANNEVINDNQKDESIKETIPFLSSLHKTQHPFSVAATRESLVDKNTVWKNSTSGSSVPYMSNLPHRNSEDEAKEQEPSLEERQRSMRQALLPSSPFQFSSPPPSDLADRFKKLQSDLSTSDDDEQVRPSSSRPIKQAKRPVPKVKKPALSQHQLPSFAAPPAERAALTTQQPIVIDVQPQQQNEPREQSAQEISDNVAKCVSFMDNEQERLTTFMYELETLTPIQQWSQLKKLNLSRQNLSSLTDISSCFPVLETLQLSYNELKTLSGLPASLIHLYASHNKLLEVDIYHLDKLQHLDVSHNRINQFESMKELKSLRSLNANHNSITSCKSFQDLPGLVSLSLKANCIRRLVNFENAHRHNQLESLDVSYNRIECLDSIESLVHLRELNADHNELKYIQLNQPMERLCKLQLSFNRLKSFDVSPFPDIRVLYLDDNQIQRIIGVACVSRLDSFSLRDQGGHKIEFNLQYLRGTRKLYLSGSPYPNLNRMIDFYSLEYLEICAAELEVLPPEFGKQVPNLSTLYLSMNRLTDIRPLRKLKYLKRLVLIDNRLISINEVISVVQNLRQLHYLDLRHNPISSNIYPSLDANLIQHTSEHDKISPYVLTALDDQWAMNDAEFLETLSDHWKTRRQVYRALFMQNCPKLVELDHIEIDSNDRSEGDLVIVNFKRSQASNSSHHSSQHS</sequence>
<evidence type="ECO:0000313" key="5">
    <source>
        <dbReference type="Proteomes" id="UP000469890"/>
    </source>
</evidence>
<feature type="region of interest" description="Disordered" evidence="3">
    <location>
        <begin position="1"/>
        <end position="76"/>
    </location>
</feature>
<accession>A0A8H4F619</accession>
<dbReference type="GO" id="GO:0031028">
    <property type="term" value="P:septation initiation signaling"/>
    <property type="evidence" value="ECO:0007669"/>
    <property type="project" value="TreeGrafter"/>
</dbReference>
<feature type="region of interest" description="Disordered" evidence="3">
    <location>
        <begin position="223"/>
        <end position="257"/>
    </location>
</feature>
<feature type="compositionally biased region" description="Basic residues" evidence="3">
    <location>
        <begin position="242"/>
        <end position="253"/>
    </location>
</feature>
<dbReference type="PANTHER" id="PTHR47566">
    <property type="match status" value="1"/>
</dbReference>
<dbReference type="GO" id="GO:0061499">
    <property type="term" value="C:outer plaque of mitotic spindle pole body"/>
    <property type="evidence" value="ECO:0007669"/>
    <property type="project" value="TreeGrafter"/>
</dbReference>
<evidence type="ECO:0000256" key="3">
    <source>
        <dbReference type="SAM" id="MobiDB-lite"/>
    </source>
</evidence>
<dbReference type="Gene3D" id="3.80.10.10">
    <property type="entry name" value="Ribonuclease Inhibitor"/>
    <property type="match status" value="3"/>
</dbReference>
<feature type="compositionally biased region" description="Acidic residues" evidence="3">
    <location>
        <begin position="38"/>
        <end position="51"/>
    </location>
</feature>
<dbReference type="InterPro" id="IPR052574">
    <property type="entry name" value="CDIRP"/>
</dbReference>
<proteinExistence type="predicted"/>
<dbReference type="SMART" id="SM00365">
    <property type="entry name" value="LRR_SD22"/>
    <property type="match status" value="8"/>
</dbReference>
<dbReference type="InterPro" id="IPR003591">
    <property type="entry name" value="Leu-rich_rpt_typical-subtyp"/>
</dbReference>
<keyword evidence="2" id="KW-0677">Repeat</keyword>
<keyword evidence="1" id="KW-0433">Leucine-rich repeat</keyword>
<feature type="region of interest" description="Disordered" evidence="3">
    <location>
        <begin position="155"/>
        <end position="192"/>
    </location>
</feature>
<organism evidence="4 5">
    <name type="scientific">Mucor circinelloides f. lusitanicus</name>
    <name type="common">Mucor racemosus var. lusitanicus</name>
    <dbReference type="NCBI Taxonomy" id="29924"/>
    <lineage>
        <taxon>Eukaryota</taxon>
        <taxon>Fungi</taxon>
        <taxon>Fungi incertae sedis</taxon>
        <taxon>Mucoromycota</taxon>
        <taxon>Mucoromycotina</taxon>
        <taxon>Mucoromycetes</taxon>
        <taxon>Mucorales</taxon>
        <taxon>Mucorineae</taxon>
        <taxon>Mucoraceae</taxon>
        <taxon>Mucor</taxon>
    </lineage>
</organism>
<dbReference type="GO" id="GO:1902412">
    <property type="term" value="P:regulation of mitotic cytokinesis"/>
    <property type="evidence" value="ECO:0007669"/>
    <property type="project" value="TreeGrafter"/>
</dbReference>